<dbReference type="InterPro" id="IPR036942">
    <property type="entry name" value="Beta-barrel_TonB_sf"/>
</dbReference>
<dbReference type="Pfam" id="PF00593">
    <property type="entry name" value="TonB_dep_Rec_b-barrel"/>
    <property type="match status" value="1"/>
</dbReference>
<feature type="region of interest" description="Disordered" evidence="9">
    <location>
        <begin position="297"/>
        <end position="318"/>
    </location>
</feature>
<evidence type="ECO:0000256" key="5">
    <source>
        <dbReference type="ARBA" id="ARBA00023077"/>
    </source>
</evidence>
<evidence type="ECO:0000256" key="10">
    <source>
        <dbReference type="SAM" id="SignalP"/>
    </source>
</evidence>
<dbReference type="AlphaFoldDB" id="A0A7W9SUP7"/>
<protein>
    <recommendedName>
        <fullName evidence="11">TonB-dependent receptor-like beta-barrel domain-containing protein</fullName>
    </recommendedName>
</protein>
<keyword evidence="6 8" id="KW-0472">Membrane</keyword>
<dbReference type="EMBL" id="JACHGW010000004">
    <property type="protein sequence ID" value="MBB6052703.1"/>
    <property type="molecule type" value="Genomic_DNA"/>
</dbReference>
<sequence>MATATALALLLPAAAAWADGQIKFKVVNAKTGEPLPGAVIVIKAGPKDLDDIQFNTASNGLVTTGDLDSGERTYTAQALVNGISYKKITGKIVVVDDQAVEVEIKLESLGVVVKDIVGKQIRLDVKDAGVYTFRDREQLQFFPNGVGNRQSLSKALRSVPGMVPDSMNRLHPRGEADNGTIYLDGFQLPSFLAGSVSQLLTPEMLETVKVRTGNLGANFGGGGTILDTTLRPAISGGGSPLSPTFEYAFGAEEFGGASQTFTIGRQIGAMRPGKDGKLAPSTASRAGFILTYSRRQSDDFVESPQPQRRRSNNTGTSESLLGKFSYRISRQMEASALLGSSAANTGVANRQGLDASYINRGQGYGFGGNKNATDFPRVNFQDGTSFTASQEILDNQVYQSDNNKFYALQLNRSFSPKLRGTFTVGGAQSAQSTTNNNALNYSKTTGAAYSPLTMPADYSIEYNPTTGLNYTQSQVQADFTYSNKGAHDWRFGILSQSLKGNEAYQFVPMSNTAANALLNLNSFIGTSLRVNSDNTTWPSMFIRRTGGYSAVYAQDTYSPTDRIRFNLGLRAENYEQNQLLVVPGSGRANYDSKRSDNAVSPRINVLYSFPSGILRGLTKGQPSVMRAGYNRIFTSPGIGQGAIGTNQVGGAAPLPVAAQTNDQIDLSLEQQLRGQSIRLSTYSKDIKNAQSWQQMVQGPQAGAYMMVNTGDAKVNGFEALYEIKPRTLEPRPGYLEPIVGGLSGYISYASSKSERQGAAVGGLIPVFLQDWDQQQTVNLGAGYQLANGGLASLTYYHGSGLRSSVTTAGGGRTPIDQVDLRVRTRSHFLNNLHALEFGVENLTNSQKALNFSPAGSANNPNFAGTRFQQGRRFVVTLSGKF</sequence>
<dbReference type="SUPFAM" id="SSF56935">
    <property type="entry name" value="Porins"/>
    <property type="match status" value="1"/>
</dbReference>
<feature type="chain" id="PRO_5030592427" description="TonB-dependent receptor-like beta-barrel domain-containing protein" evidence="10">
    <location>
        <begin position="19"/>
        <end position="881"/>
    </location>
</feature>
<reference evidence="12 13" key="1">
    <citation type="submission" date="2020-08" db="EMBL/GenBank/DDBJ databases">
        <title>Genomic Encyclopedia of Type Strains, Phase IV (KMG-IV): sequencing the most valuable type-strain genomes for metagenomic binning, comparative biology and taxonomic classification.</title>
        <authorList>
            <person name="Goeker M."/>
        </authorList>
    </citation>
    <scope>NUCLEOTIDE SEQUENCE [LARGE SCALE GENOMIC DNA]</scope>
    <source>
        <strain evidence="12 13">DSM 23562</strain>
    </source>
</reference>
<accession>A0A7W9SUP7</accession>
<keyword evidence="10" id="KW-0732">Signal</keyword>
<dbReference type="InterPro" id="IPR039426">
    <property type="entry name" value="TonB-dep_rcpt-like"/>
</dbReference>
<dbReference type="Proteomes" id="UP000520814">
    <property type="component" value="Unassembled WGS sequence"/>
</dbReference>
<keyword evidence="3 8" id="KW-1134">Transmembrane beta strand</keyword>
<keyword evidence="5" id="KW-0798">TonB box</keyword>
<evidence type="ECO:0000256" key="4">
    <source>
        <dbReference type="ARBA" id="ARBA00022692"/>
    </source>
</evidence>
<proteinExistence type="inferred from homology"/>
<evidence type="ECO:0000256" key="2">
    <source>
        <dbReference type="ARBA" id="ARBA00022448"/>
    </source>
</evidence>
<evidence type="ECO:0000313" key="12">
    <source>
        <dbReference type="EMBL" id="MBB6052703.1"/>
    </source>
</evidence>
<dbReference type="PROSITE" id="PS52016">
    <property type="entry name" value="TONB_DEPENDENT_REC_3"/>
    <property type="match status" value="1"/>
</dbReference>
<comment type="subcellular location">
    <subcellularLocation>
        <location evidence="1 8">Cell outer membrane</location>
        <topology evidence="1 8">Multi-pass membrane protein</topology>
    </subcellularLocation>
</comment>
<gene>
    <name evidence="12" type="ORF">HNQ39_004524</name>
</gene>
<dbReference type="PROSITE" id="PS01156">
    <property type="entry name" value="TONB_DEPENDENT_REC_2"/>
    <property type="match status" value="1"/>
</dbReference>
<dbReference type="InterPro" id="IPR010917">
    <property type="entry name" value="TonB_rcpt_CS"/>
</dbReference>
<evidence type="ECO:0000256" key="7">
    <source>
        <dbReference type="ARBA" id="ARBA00023237"/>
    </source>
</evidence>
<feature type="signal peptide" evidence="10">
    <location>
        <begin position="1"/>
        <end position="18"/>
    </location>
</feature>
<keyword evidence="4 8" id="KW-0812">Transmembrane</keyword>
<dbReference type="Gene3D" id="2.60.40.1120">
    <property type="entry name" value="Carboxypeptidase-like, regulatory domain"/>
    <property type="match status" value="1"/>
</dbReference>
<keyword evidence="7 8" id="KW-0998">Cell outer membrane</keyword>
<dbReference type="Gene3D" id="2.40.170.20">
    <property type="entry name" value="TonB-dependent receptor, beta-barrel domain"/>
    <property type="match status" value="1"/>
</dbReference>
<organism evidence="12 13">
    <name type="scientific">Armatimonas rosea</name>
    <dbReference type="NCBI Taxonomy" id="685828"/>
    <lineage>
        <taxon>Bacteria</taxon>
        <taxon>Bacillati</taxon>
        <taxon>Armatimonadota</taxon>
        <taxon>Armatimonadia</taxon>
        <taxon>Armatimonadales</taxon>
        <taxon>Armatimonadaceae</taxon>
        <taxon>Armatimonas</taxon>
    </lineage>
</organism>
<dbReference type="RefSeq" id="WP_184202232.1">
    <property type="nucleotide sequence ID" value="NZ_JACHGW010000004.1"/>
</dbReference>
<evidence type="ECO:0000256" key="1">
    <source>
        <dbReference type="ARBA" id="ARBA00004571"/>
    </source>
</evidence>
<evidence type="ECO:0000256" key="8">
    <source>
        <dbReference type="PROSITE-ProRule" id="PRU01360"/>
    </source>
</evidence>
<comment type="similarity">
    <text evidence="8">Belongs to the TonB-dependent receptor family.</text>
</comment>
<dbReference type="InterPro" id="IPR000531">
    <property type="entry name" value="Beta-barrel_TonB"/>
</dbReference>
<comment type="caution">
    <text evidence="12">The sequence shown here is derived from an EMBL/GenBank/DDBJ whole genome shotgun (WGS) entry which is preliminary data.</text>
</comment>
<feature type="domain" description="TonB-dependent receptor-like beta-barrel" evidence="11">
    <location>
        <begin position="351"/>
        <end position="842"/>
    </location>
</feature>
<dbReference type="GO" id="GO:0009279">
    <property type="term" value="C:cell outer membrane"/>
    <property type="evidence" value="ECO:0007669"/>
    <property type="project" value="UniProtKB-SubCell"/>
</dbReference>
<evidence type="ECO:0000256" key="6">
    <source>
        <dbReference type="ARBA" id="ARBA00023136"/>
    </source>
</evidence>
<name>A0A7W9SUP7_ARMRO</name>
<evidence type="ECO:0000313" key="13">
    <source>
        <dbReference type="Proteomes" id="UP000520814"/>
    </source>
</evidence>
<evidence type="ECO:0000259" key="11">
    <source>
        <dbReference type="Pfam" id="PF00593"/>
    </source>
</evidence>
<evidence type="ECO:0000256" key="3">
    <source>
        <dbReference type="ARBA" id="ARBA00022452"/>
    </source>
</evidence>
<keyword evidence="13" id="KW-1185">Reference proteome</keyword>
<evidence type="ECO:0000256" key="9">
    <source>
        <dbReference type="SAM" id="MobiDB-lite"/>
    </source>
</evidence>
<keyword evidence="2 8" id="KW-0813">Transport</keyword>